<evidence type="ECO:0000256" key="5">
    <source>
        <dbReference type="ARBA" id="ARBA00022692"/>
    </source>
</evidence>
<evidence type="ECO:0000313" key="10">
    <source>
        <dbReference type="Proteomes" id="UP000253961"/>
    </source>
</evidence>
<keyword evidence="5" id="KW-0812">Transmembrane</keyword>
<evidence type="ECO:0000256" key="7">
    <source>
        <dbReference type="ARBA" id="ARBA00023237"/>
    </source>
</evidence>
<keyword evidence="8" id="KW-0732">Signal</keyword>
<keyword evidence="10" id="KW-1185">Reference proteome</keyword>
<dbReference type="GO" id="GO:0015288">
    <property type="term" value="F:porin activity"/>
    <property type="evidence" value="ECO:0007669"/>
    <property type="project" value="TreeGrafter"/>
</dbReference>
<keyword evidence="6" id="KW-0472">Membrane</keyword>
<evidence type="ECO:0000256" key="1">
    <source>
        <dbReference type="ARBA" id="ARBA00004442"/>
    </source>
</evidence>
<dbReference type="GO" id="GO:0015562">
    <property type="term" value="F:efflux transmembrane transporter activity"/>
    <property type="evidence" value="ECO:0007669"/>
    <property type="project" value="InterPro"/>
</dbReference>
<evidence type="ECO:0000256" key="6">
    <source>
        <dbReference type="ARBA" id="ARBA00023136"/>
    </source>
</evidence>
<feature type="signal peptide" evidence="8">
    <location>
        <begin position="1"/>
        <end position="21"/>
    </location>
</feature>
<comment type="subcellular location">
    <subcellularLocation>
        <location evidence="1">Cell outer membrane</location>
    </subcellularLocation>
</comment>
<comment type="caution">
    <text evidence="9">The sequence shown here is derived from an EMBL/GenBank/DDBJ whole genome shotgun (WGS) entry which is preliminary data.</text>
</comment>
<keyword evidence="4" id="KW-1134">Transmembrane beta strand</keyword>
<dbReference type="GO" id="GO:1990281">
    <property type="term" value="C:efflux pump complex"/>
    <property type="evidence" value="ECO:0007669"/>
    <property type="project" value="TreeGrafter"/>
</dbReference>
<evidence type="ECO:0000256" key="8">
    <source>
        <dbReference type="SAM" id="SignalP"/>
    </source>
</evidence>
<dbReference type="Pfam" id="PF02321">
    <property type="entry name" value="OEP"/>
    <property type="match status" value="2"/>
</dbReference>
<evidence type="ECO:0000256" key="4">
    <source>
        <dbReference type="ARBA" id="ARBA00022452"/>
    </source>
</evidence>
<dbReference type="PANTHER" id="PTHR30026">
    <property type="entry name" value="OUTER MEMBRANE PROTEIN TOLC"/>
    <property type="match status" value="1"/>
</dbReference>
<dbReference type="InterPro" id="IPR051906">
    <property type="entry name" value="TolC-like"/>
</dbReference>
<dbReference type="OrthoDB" id="916581at2"/>
<organism evidence="9 10">
    <name type="scientific">Pedobacter chinensis</name>
    <dbReference type="NCBI Taxonomy" id="2282421"/>
    <lineage>
        <taxon>Bacteria</taxon>
        <taxon>Pseudomonadati</taxon>
        <taxon>Bacteroidota</taxon>
        <taxon>Sphingobacteriia</taxon>
        <taxon>Sphingobacteriales</taxon>
        <taxon>Sphingobacteriaceae</taxon>
        <taxon>Pedobacter</taxon>
    </lineage>
</organism>
<evidence type="ECO:0000256" key="2">
    <source>
        <dbReference type="ARBA" id="ARBA00007613"/>
    </source>
</evidence>
<keyword evidence="3" id="KW-0813">Transport</keyword>
<dbReference type="Gene3D" id="1.20.1600.10">
    <property type="entry name" value="Outer membrane efflux proteins (OEP)"/>
    <property type="match status" value="1"/>
</dbReference>
<comment type="similarity">
    <text evidence="2">Belongs to the outer membrane factor (OMF) (TC 1.B.17) family.</text>
</comment>
<dbReference type="GO" id="GO:0009279">
    <property type="term" value="C:cell outer membrane"/>
    <property type="evidence" value="ECO:0007669"/>
    <property type="project" value="UniProtKB-SubCell"/>
</dbReference>
<name>A0A369PX52_9SPHI</name>
<keyword evidence="7" id="KW-0998">Cell outer membrane</keyword>
<evidence type="ECO:0000313" key="9">
    <source>
        <dbReference type="EMBL" id="RDC56820.1"/>
    </source>
</evidence>
<dbReference type="AlphaFoldDB" id="A0A369PX52"/>
<dbReference type="RefSeq" id="WP_115402007.1">
    <property type="nucleotide sequence ID" value="NZ_QPKV01000003.1"/>
</dbReference>
<accession>A0A369PX52</accession>
<reference evidence="9 10" key="1">
    <citation type="submission" date="2018-07" db="EMBL/GenBank/DDBJ databases">
        <title>Pedobacter sp. nov., isolated from soil.</title>
        <authorList>
            <person name="Zhou L.Y."/>
            <person name="Du Z.J."/>
        </authorList>
    </citation>
    <scope>NUCLEOTIDE SEQUENCE [LARGE SCALE GENOMIC DNA]</scope>
    <source>
        <strain evidence="9 10">JDX94</strain>
    </source>
</reference>
<gene>
    <name evidence="9" type="ORF">DU508_06350</name>
</gene>
<dbReference type="SUPFAM" id="SSF56954">
    <property type="entry name" value="Outer membrane efflux proteins (OEP)"/>
    <property type="match status" value="1"/>
</dbReference>
<dbReference type="InterPro" id="IPR003423">
    <property type="entry name" value="OMP_efflux"/>
</dbReference>
<feature type="chain" id="PRO_5016612146" evidence="8">
    <location>
        <begin position="22"/>
        <end position="439"/>
    </location>
</feature>
<dbReference type="Proteomes" id="UP000253961">
    <property type="component" value="Unassembled WGS sequence"/>
</dbReference>
<dbReference type="EMBL" id="QPKV01000003">
    <property type="protein sequence ID" value="RDC56820.1"/>
    <property type="molecule type" value="Genomic_DNA"/>
</dbReference>
<evidence type="ECO:0000256" key="3">
    <source>
        <dbReference type="ARBA" id="ARBA00022448"/>
    </source>
</evidence>
<sequence length="439" mass="48543">MIPKSIRLMLVASLIPAALFAQSIKELNINQAIELGIANSKNLKLSQNKIDQAVAQLEVVKDNALPSANASFMYNHAEIPTHTFSLGEGATALQLPRRADAFVGTAAVQELVYGGGKLKYAKESTKLLADVARLDADKSKEEITYAVINTYYSLYKVLQSRKVVDQNLESIAAQIKQAQRFFEQGIVTKNDVLRFQLQQANVRLTQMDIESNRKVINYNLDILLGLPEDTEVKIVDPDAGLKTASALNDYISLAMANRQELKQLDVQNKVADYNIKTIKANTLPTVGVGANLYYINPSGSFIPPVNQYLLPVTVGATVSWNIGSLWTNKNKVSEAKIQQNEITLQKDILSDQVKTDINRNYQNYQLAINKIQVLETSIAQATENDKLLASKYKNNVASVTDRIDAETLLYQAKINLEIAKADAGLAYYTLLKSTGKITQ</sequence>
<protein>
    <submittedName>
        <fullName evidence="9">TolC family protein</fullName>
    </submittedName>
</protein>
<dbReference type="PANTHER" id="PTHR30026:SF20">
    <property type="entry name" value="OUTER MEMBRANE PROTEIN TOLC"/>
    <property type="match status" value="1"/>
</dbReference>
<proteinExistence type="inferred from homology"/>